<dbReference type="RefSeq" id="WP_103287214.1">
    <property type="nucleotide sequence ID" value="NZ_LT981265.1"/>
</dbReference>
<dbReference type="HAMAP" id="MF_00582">
    <property type="entry name" value="UPF0215"/>
    <property type="match status" value="1"/>
</dbReference>
<dbReference type="Proteomes" id="UP000236248">
    <property type="component" value="Chromosome NCAV"/>
</dbReference>
<dbReference type="KEGG" id="ncv:NCAV_0860"/>
<name>A0A2K5AQY5_9ARCH</name>
<accession>A0A2K5AQY5</accession>
<evidence type="ECO:0000313" key="3">
    <source>
        <dbReference type="Proteomes" id="UP000236248"/>
    </source>
</evidence>
<proteinExistence type="inferred from homology"/>
<dbReference type="PIRSF" id="PIRSF006380">
    <property type="entry name" value="UCP006380"/>
    <property type="match status" value="1"/>
</dbReference>
<dbReference type="GeneID" id="41594917"/>
<organism evidence="2 3">
    <name type="scientific">Candidatus Nitrosocaldus cavascurensis</name>
    <dbReference type="NCBI Taxonomy" id="2058097"/>
    <lineage>
        <taxon>Archaea</taxon>
        <taxon>Nitrososphaerota</taxon>
        <taxon>Nitrososphaeria</taxon>
        <taxon>Candidatus Nitrosocaldales</taxon>
        <taxon>Candidatus Nitrosocaldaceae</taxon>
        <taxon>Candidatus Nitrosocaldus</taxon>
    </lineage>
</organism>
<dbReference type="PANTHER" id="PTHR39518:SF2">
    <property type="entry name" value="UPF0215 PROTEIN MJ1150"/>
    <property type="match status" value="1"/>
</dbReference>
<evidence type="ECO:0000256" key="1">
    <source>
        <dbReference type="HAMAP-Rule" id="MF_00582"/>
    </source>
</evidence>
<sequence length="191" mass="21314">MRLHVEKRAIRALGIAESFRKNSTNAVLAGVVMRSDLVIDGVAYSTTTVRGDDATDAVIGLYRALDRNDINVIMLGGVVISMYNIIDLDRLYSTLSLPIIGVTFEESEGLEEHIMRAFQGEKAEMKLEAYRRLGSREKVILKTGHHVYIRCAGTNIRVAKRALNKFLLQGAVPEPIRVARLLARAMLKYAR</sequence>
<dbReference type="PANTHER" id="PTHR39518">
    <property type="entry name" value="UPF0215 PROTEIN MJ1150"/>
    <property type="match status" value="1"/>
</dbReference>
<dbReference type="AlphaFoldDB" id="A0A2K5AQY5"/>
<gene>
    <name evidence="2" type="ORF">NCAV_0860</name>
</gene>
<comment type="similarity">
    <text evidence="1">Belongs to the UPF0215 family.</text>
</comment>
<dbReference type="Pfam" id="PF01949">
    <property type="entry name" value="Endo_dU"/>
    <property type="match status" value="1"/>
</dbReference>
<reference evidence="3" key="1">
    <citation type="submission" date="2018-01" db="EMBL/GenBank/DDBJ databases">
        <authorList>
            <person name="Kerou L M."/>
        </authorList>
    </citation>
    <scope>NUCLEOTIDE SEQUENCE [LARGE SCALE GENOMIC DNA]</scope>
    <source>
        <strain evidence="3">SCU2</strain>
    </source>
</reference>
<evidence type="ECO:0000313" key="2">
    <source>
        <dbReference type="EMBL" id="SPC34037.1"/>
    </source>
</evidence>
<dbReference type="InterPro" id="IPR002802">
    <property type="entry name" value="Endo_dU"/>
</dbReference>
<protein>
    <recommendedName>
        <fullName evidence="1">UPF0215 protein NCAV_0860</fullName>
    </recommendedName>
</protein>
<dbReference type="Gene3D" id="3.30.2170.10">
    <property type="entry name" value="archaeoglobus fulgidus dsm 4304 superfamily"/>
    <property type="match status" value="1"/>
</dbReference>
<dbReference type="EMBL" id="LT981265">
    <property type="protein sequence ID" value="SPC34037.1"/>
    <property type="molecule type" value="Genomic_DNA"/>
</dbReference>
<keyword evidence="3" id="KW-1185">Reference proteome</keyword>